<keyword evidence="1" id="KW-1133">Transmembrane helix</keyword>
<keyword evidence="1" id="KW-0472">Membrane</keyword>
<feature type="transmembrane region" description="Helical" evidence="1">
    <location>
        <begin position="74"/>
        <end position="96"/>
    </location>
</feature>
<feature type="transmembrane region" description="Helical" evidence="1">
    <location>
        <begin position="39"/>
        <end position="62"/>
    </location>
</feature>
<evidence type="ECO:0000256" key="1">
    <source>
        <dbReference type="SAM" id="Phobius"/>
    </source>
</evidence>
<dbReference type="PANTHER" id="PTHR37305">
    <property type="entry name" value="INTEGRAL MEMBRANE PROTEIN-RELATED"/>
    <property type="match status" value="1"/>
</dbReference>
<feature type="transmembrane region" description="Helical" evidence="1">
    <location>
        <begin position="194"/>
        <end position="214"/>
    </location>
</feature>
<sequence length="273" mass="28314">MTVLAATATKDPERVAALPWFRDILRAEFIKLASVRSTFWTLATVVLSNTILAALAAVFLASRLQGEQAAKDPVRLSLLGLHISQLAIVVLGVLVVTGEYSSGLIRATLAAVPQRRTVLAAKTLAFTATALVVGVTASFAAYAAFQAFLSGTATAMKLSLGDPGVLRAVVGGGLYLTVLGLLGLGLGAALRSSAGGIAATLGLLMVPTILLSMLPQNWQTTIGPYIPMQAGDAIYSLNAEAGSLSTWNGLGVFSLYAALALTAGFWVIRRRDA</sequence>
<accession>A0ABN5HVX6</accession>
<keyword evidence="1" id="KW-0812">Transmembrane</keyword>
<evidence type="ECO:0000313" key="2">
    <source>
        <dbReference type="EMBL" id="AVH54698.1"/>
    </source>
</evidence>
<dbReference type="PANTHER" id="PTHR37305:SF1">
    <property type="entry name" value="MEMBRANE PROTEIN"/>
    <property type="match status" value="1"/>
</dbReference>
<dbReference type="Proteomes" id="UP000238413">
    <property type="component" value="Chromosome"/>
</dbReference>
<feature type="transmembrane region" description="Helical" evidence="1">
    <location>
        <begin position="247"/>
        <end position="268"/>
    </location>
</feature>
<dbReference type="RefSeq" id="WP_099506766.1">
    <property type="nucleotide sequence ID" value="NZ_CP026652.1"/>
</dbReference>
<evidence type="ECO:0000313" key="3">
    <source>
        <dbReference type="Proteomes" id="UP000238413"/>
    </source>
</evidence>
<keyword evidence="3" id="KW-1185">Reference proteome</keyword>
<protein>
    <submittedName>
        <fullName evidence="2">ABC transporter permease</fullName>
    </submittedName>
</protein>
<organism evidence="2 3">
    <name type="scientific">Streptomyces dengpaensis</name>
    <dbReference type="NCBI Taxonomy" id="2049881"/>
    <lineage>
        <taxon>Bacteria</taxon>
        <taxon>Bacillati</taxon>
        <taxon>Actinomycetota</taxon>
        <taxon>Actinomycetes</taxon>
        <taxon>Kitasatosporales</taxon>
        <taxon>Streptomycetaceae</taxon>
        <taxon>Streptomyces</taxon>
    </lineage>
</organism>
<proteinExistence type="predicted"/>
<gene>
    <name evidence="2" type="ORF">C4B68_01390</name>
</gene>
<feature type="transmembrane region" description="Helical" evidence="1">
    <location>
        <begin position="124"/>
        <end position="145"/>
    </location>
</feature>
<reference evidence="2 3" key="1">
    <citation type="submission" date="2018-02" db="EMBL/GenBank/DDBJ databases">
        <title>Complete genome sequence of Streptomyces dengpaensis, the producer of angucyclines.</title>
        <authorList>
            <person name="Yumei L."/>
        </authorList>
    </citation>
    <scope>NUCLEOTIDE SEQUENCE [LARGE SCALE GENOMIC DNA]</scope>
    <source>
        <strain evidence="2 3">XZHG99</strain>
    </source>
</reference>
<name>A0ABN5HVX6_9ACTN</name>
<dbReference type="EMBL" id="CP026652">
    <property type="protein sequence ID" value="AVH54698.1"/>
    <property type="molecule type" value="Genomic_DNA"/>
</dbReference>
<feature type="transmembrane region" description="Helical" evidence="1">
    <location>
        <begin position="165"/>
        <end position="187"/>
    </location>
</feature>